<protein>
    <recommendedName>
        <fullName evidence="1">site-specific DNA-methyltransferase (adenine-specific)</fullName>
        <ecNumber evidence="1">2.1.1.72</ecNumber>
    </recommendedName>
</protein>
<evidence type="ECO:0000256" key="1">
    <source>
        <dbReference type="ARBA" id="ARBA00011900"/>
    </source>
</evidence>
<comment type="caution">
    <text evidence="8">The sequence shown here is derived from an EMBL/GenBank/DDBJ whole genome shotgun (WGS) entry which is preliminary data.</text>
</comment>
<name>A0A8T3VNT8_METOL</name>
<comment type="catalytic activity">
    <reaction evidence="5">
        <text>a 2'-deoxyadenosine in DNA + S-adenosyl-L-methionine = an N(6)-methyl-2'-deoxyadenosine in DNA + S-adenosyl-L-homocysteine + H(+)</text>
        <dbReference type="Rhea" id="RHEA:15197"/>
        <dbReference type="Rhea" id="RHEA-COMP:12418"/>
        <dbReference type="Rhea" id="RHEA-COMP:12419"/>
        <dbReference type="ChEBI" id="CHEBI:15378"/>
        <dbReference type="ChEBI" id="CHEBI:57856"/>
        <dbReference type="ChEBI" id="CHEBI:59789"/>
        <dbReference type="ChEBI" id="CHEBI:90615"/>
        <dbReference type="ChEBI" id="CHEBI:90616"/>
        <dbReference type="EC" id="2.1.1.72"/>
    </reaction>
</comment>
<evidence type="ECO:0000256" key="4">
    <source>
        <dbReference type="ARBA" id="ARBA00022691"/>
    </source>
</evidence>
<dbReference type="InterPro" id="IPR050953">
    <property type="entry name" value="N4_N6_ade-DNA_methylase"/>
</dbReference>
<evidence type="ECO:0000259" key="6">
    <source>
        <dbReference type="Pfam" id="PF07669"/>
    </source>
</evidence>
<dbReference type="GO" id="GO:0009007">
    <property type="term" value="F:site-specific DNA-methyltransferase (adenine-specific) activity"/>
    <property type="evidence" value="ECO:0007669"/>
    <property type="project" value="UniProtKB-EC"/>
</dbReference>
<dbReference type="Gene3D" id="3.40.50.150">
    <property type="entry name" value="Vaccinia Virus protein VP39"/>
    <property type="match status" value="1"/>
</dbReference>
<dbReference type="GO" id="GO:0032259">
    <property type="term" value="P:methylation"/>
    <property type="evidence" value="ECO:0007669"/>
    <property type="project" value="UniProtKB-KW"/>
</dbReference>
<sequence>MNKKYSAIIKEYYNAVREAYELGNVESSYNPPIIKMITEFGCAARDLSGQRTGKRGENIDIKLWHNESEVTGIEPFAGIEVKKIGGIDERARGQIITEVESFGNAILTDNLEWKFWCDGNPEMYAEIQLLELKNGELSFNKENEDLFISLLKDFLLKDPTQIKSSTKLAEYMAIHGQSIRSIVKGILKEDEKGMPLLNDTQKKLPMFLELYGLYNKIKTELDPSMKTKKFSDMYAQTIVYGLFIARYNDKTLDTFNKYEALGNLQEESELLKQFFTHITTGKTHPTLDNVVDKLCELYKICDISLLLAEDDHNDPIVHFYEEFLTYYDPQLRKDLGVFYTPVQTVHYLVNMVDEILVKELNVDKGLSNNEQISTIVPCKPKEIKKGKWVAEEEIIVPRIAILDPACGTGSFGAEIIKVVKDKYFSGGREAFYEEYIQDKNGLLSRVIGFEIMMTSYVVAHLKLRRMVKSTLGHAPYAQLPINIFLTNSLAPPMSNTERGEQLTLFDFSAAITDEAYHADTWKARRPIKVVIGNPPWLSTSSNPYDISTYKKETDGVTDFGEKKHLLNDDYVKFFHFAEQIINKEDSGILAFVSNNGYLQNPTFRGMRGSLLRTFDKIWIVNLHGSANKQEITPDGEKDENIFDIMVGVSLFIGVKKTDTDDWAKVYYTDLWGTKDYKLNTLEKGGLDFTELTIDKKMAYFVPFGSDDKEYYDAGVSITELFPTNVTGVQSGKDKVALAPTREILIERIDKVKHATDDNEILSLWTKFSRGQSAQKIKEDVISNGKITEISYRPFDSRWTYYTGNSCGWLLRPREKSTMGHLLANPTSPIGENIGLVFGRTSTQSFSPFVSKKIIAHRLFSAKCEITYVAPLYLVSTDERGVETWDANIDEITYNRLTQYIQEKPSPLEVFNYVYGILHDPAYSEQYEEYLCRDFPRVPVINDKSMENEEGAFFVSEDLFKEYVATGSKLRKLHLMDSKLPAQLTLEPNNSDDLEIGSINYKKGILHLNKRKQILGIPEDVWNYQIGEYKVIDKWFKEHKGELLNIDNFDHIVNIVGLLEETIKLENYLRDLHQEN</sequence>
<evidence type="ECO:0000256" key="2">
    <source>
        <dbReference type="ARBA" id="ARBA00022603"/>
    </source>
</evidence>
<evidence type="ECO:0000313" key="8">
    <source>
        <dbReference type="EMBL" id="MBE6512813.1"/>
    </source>
</evidence>
<dbReference type="AlphaFoldDB" id="A0A8T3VNT8"/>
<dbReference type="Pfam" id="PF07669">
    <property type="entry name" value="Eco57I"/>
    <property type="match status" value="1"/>
</dbReference>
<keyword evidence="3" id="KW-0808">Transferase</keyword>
<dbReference type="Pfam" id="PF18135">
    <property type="entry name" value="Type_ISP_C"/>
    <property type="match status" value="1"/>
</dbReference>
<evidence type="ECO:0000313" key="9">
    <source>
        <dbReference type="Proteomes" id="UP000732619"/>
    </source>
</evidence>
<organism evidence="8 9">
    <name type="scientific">Methanobrevibacter olleyae</name>
    <dbReference type="NCBI Taxonomy" id="294671"/>
    <lineage>
        <taxon>Archaea</taxon>
        <taxon>Methanobacteriati</taxon>
        <taxon>Methanobacteriota</taxon>
        <taxon>Methanomada group</taxon>
        <taxon>Methanobacteria</taxon>
        <taxon>Methanobacteriales</taxon>
        <taxon>Methanobacteriaceae</taxon>
        <taxon>Methanobrevibacter</taxon>
    </lineage>
</organism>
<dbReference type="PANTHER" id="PTHR33841">
    <property type="entry name" value="DNA METHYLTRANSFERASE YEEA-RELATED"/>
    <property type="match status" value="1"/>
</dbReference>
<dbReference type="InterPro" id="IPR011639">
    <property type="entry name" value="MethylTrfase_TaqI-like_dom"/>
</dbReference>
<evidence type="ECO:0000256" key="5">
    <source>
        <dbReference type="ARBA" id="ARBA00047942"/>
    </source>
</evidence>
<dbReference type="PANTHER" id="PTHR33841:SF1">
    <property type="entry name" value="DNA METHYLTRANSFERASE A"/>
    <property type="match status" value="1"/>
</dbReference>
<feature type="domain" description="Type II methyltransferase M.TaqI-like" evidence="6">
    <location>
        <begin position="522"/>
        <end position="622"/>
    </location>
</feature>
<feature type="domain" description="Type ISP restriction-modification enzyme LLaBIII C-terminal specificity" evidence="7">
    <location>
        <begin position="719"/>
        <end position="1044"/>
    </location>
</feature>
<accession>A0A8T3VNT8</accession>
<dbReference type="InterPro" id="IPR041635">
    <property type="entry name" value="Type_ISP_LLaBIII_C"/>
</dbReference>
<gene>
    <name evidence="8" type="ORF">E7Z75_06700</name>
</gene>
<dbReference type="PRINTS" id="PR00507">
    <property type="entry name" value="N12N6MTFRASE"/>
</dbReference>
<dbReference type="GO" id="GO:0006304">
    <property type="term" value="P:DNA modification"/>
    <property type="evidence" value="ECO:0007669"/>
    <property type="project" value="InterPro"/>
</dbReference>
<evidence type="ECO:0000256" key="3">
    <source>
        <dbReference type="ARBA" id="ARBA00022679"/>
    </source>
</evidence>
<evidence type="ECO:0000259" key="7">
    <source>
        <dbReference type="Pfam" id="PF18135"/>
    </source>
</evidence>
<reference evidence="8" key="1">
    <citation type="submission" date="2019-04" db="EMBL/GenBank/DDBJ databases">
        <title>Evolution of Biomass-Degrading Anaerobic Consortia Revealed by Metagenomics.</title>
        <authorList>
            <person name="Peng X."/>
        </authorList>
    </citation>
    <scope>NUCLEOTIDE SEQUENCE</scope>
    <source>
        <strain evidence="8">SIG14</strain>
    </source>
</reference>
<proteinExistence type="predicted"/>
<keyword evidence="2" id="KW-0489">Methyltransferase</keyword>
<dbReference type="Proteomes" id="UP000732619">
    <property type="component" value="Unassembled WGS sequence"/>
</dbReference>
<dbReference type="EMBL" id="SUTG01000031">
    <property type="protein sequence ID" value="MBE6512813.1"/>
    <property type="molecule type" value="Genomic_DNA"/>
</dbReference>
<keyword evidence="4" id="KW-0949">S-adenosyl-L-methionine</keyword>
<dbReference type="EC" id="2.1.1.72" evidence="1"/>
<dbReference type="InterPro" id="IPR029063">
    <property type="entry name" value="SAM-dependent_MTases_sf"/>
</dbReference>
<dbReference type="SUPFAM" id="SSF53335">
    <property type="entry name" value="S-adenosyl-L-methionine-dependent methyltransferases"/>
    <property type="match status" value="1"/>
</dbReference>